<dbReference type="PROSITE" id="PS50845">
    <property type="entry name" value="RETICULON"/>
    <property type="match status" value="1"/>
</dbReference>
<organism evidence="8 9">
    <name type="scientific">Saponaria officinalis</name>
    <name type="common">Common soapwort</name>
    <name type="synonym">Lychnis saponaria</name>
    <dbReference type="NCBI Taxonomy" id="3572"/>
    <lineage>
        <taxon>Eukaryota</taxon>
        <taxon>Viridiplantae</taxon>
        <taxon>Streptophyta</taxon>
        <taxon>Embryophyta</taxon>
        <taxon>Tracheophyta</taxon>
        <taxon>Spermatophyta</taxon>
        <taxon>Magnoliopsida</taxon>
        <taxon>eudicotyledons</taxon>
        <taxon>Gunneridae</taxon>
        <taxon>Pentapetalae</taxon>
        <taxon>Caryophyllales</taxon>
        <taxon>Caryophyllaceae</taxon>
        <taxon>Caryophylleae</taxon>
        <taxon>Saponaria</taxon>
    </lineage>
</organism>
<dbReference type="AlphaFoldDB" id="A0AAW1GJG8"/>
<keyword evidence="3 6" id="KW-0256">Endoplasmic reticulum</keyword>
<protein>
    <recommendedName>
        <fullName evidence="6">Reticulon-like protein</fullName>
    </recommendedName>
</protein>
<sequence length="269" mass="30596">MSHPKKGKREETVVENRKMPEKLSAENLLNNIMESIAEGVQKPKSSSFIEEEVSEYTESVTTQFNRLFGRQKPVHKVLGGGKSADVLLWRNKKISASVLAVATFIWVMFEWLNYHFLSLICFGLALAMLAQFLWSNASGFLNRERSNVPRIHLPEEWFVNIGMSVGAEVNRVLRIMQDVACNGTLKQFLLVAGSLFVASVIGSWCNFLTVFYIGFVAAHTLPVLYEKYDDQVDGFVDNLLGSMQHHYKKIDARVLSRIPSRKQWGKKHQ</sequence>
<evidence type="ECO:0000256" key="3">
    <source>
        <dbReference type="ARBA" id="ARBA00022824"/>
    </source>
</evidence>
<accession>A0AAW1GJG8</accession>
<keyword evidence="9" id="KW-1185">Reference proteome</keyword>
<dbReference type="PANTHER" id="PTHR10994">
    <property type="entry name" value="RETICULON"/>
    <property type="match status" value="1"/>
</dbReference>
<keyword evidence="4 6" id="KW-1133">Transmembrane helix</keyword>
<name>A0AAW1GJG8_SAPOF</name>
<comment type="caution">
    <text evidence="8">The sequence shown here is derived from an EMBL/GenBank/DDBJ whole genome shotgun (WGS) entry which is preliminary data.</text>
</comment>
<dbReference type="Proteomes" id="UP001443914">
    <property type="component" value="Unassembled WGS sequence"/>
</dbReference>
<dbReference type="InterPro" id="IPR003388">
    <property type="entry name" value="Reticulon"/>
</dbReference>
<evidence type="ECO:0000256" key="1">
    <source>
        <dbReference type="ARBA" id="ARBA00004477"/>
    </source>
</evidence>
<evidence type="ECO:0000313" key="9">
    <source>
        <dbReference type="Proteomes" id="UP001443914"/>
    </source>
</evidence>
<comment type="subcellular location">
    <subcellularLocation>
        <location evidence="1 6">Endoplasmic reticulum membrane</location>
        <topology evidence="1 6">Multi-pass membrane protein</topology>
    </subcellularLocation>
</comment>
<dbReference type="Pfam" id="PF02453">
    <property type="entry name" value="Reticulon"/>
    <property type="match status" value="1"/>
</dbReference>
<gene>
    <name evidence="8" type="ORF">RND81_14G003800</name>
</gene>
<evidence type="ECO:0000256" key="6">
    <source>
        <dbReference type="RuleBase" id="RU363132"/>
    </source>
</evidence>
<evidence type="ECO:0000259" key="7">
    <source>
        <dbReference type="PROSITE" id="PS50845"/>
    </source>
</evidence>
<reference evidence="8" key="1">
    <citation type="submission" date="2024-03" db="EMBL/GenBank/DDBJ databases">
        <title>WGS assembly of Saponaria officinalis var. Norfolk2.</title>
        <authorList>
            <person name="Jenkins J."/>
            <person name="Shu S."/>
            <person name="Grimwood J."/>
            <person name="Barry K."/>
            <person name="Goodstein D."/>
            <person name="Schmutz J."/>
            <person name="Leebens-Mack J."/>
            <person name="Osbourn A."/>
        </authorList>
    </citation>
    <scope>NUCLEOTIDE SEQUENCE [LARGE SCALE GENOMIC DNA]</scope>
    <source>
        <strain evidence="8">JIC</strain>
    </source>
</reference>
<evidence type="ECO:0000256" key="5">
    <source>
        <dbReference type="ARBA" id="ARBA00023136"/>
    </source>
</evidence>
<keyword evidence="2 6" id="KW-0812">Transmembrane</keyword>
<evidence type="ECO:0000256" key="4">
    <source>
        <dbReference type="ARBA" id="ARBA00022989"/>
    </source>
</evidence>
<keyword evidence="5 6" id="KW-0472">Membrane</keyword>
<feature type="transmembrane region" description="Helical" evidence="6">
    <location>
        <begin position="188"/>
        <end position="215"/>
    </location>
</feature>
<dbReference type="InterPro" id="IPR045064">
    <property type="entry name" value="Reticulon-like"/>
</dbReference>
<dbReference type="EMBL" id="JBDFQZ010000014">
    <property type="protein sequence ID" value="KAK9663876.1"/>
    <property type="molecule type" value="Genomic_DNA"/>
</dbReference>
<evidence type="ECO:0000256" key="2">
    <source>
        <dbReference type="ARBA" id="ARBA00022692"/>
    </source>
</evidence>
<dbReference type="GO" id="GO:0005789">
    <property type="term" value="C:endoplasmic reticulum membrane"/>
    <property type="evidence" value="ECO:0007669"/>
    <property type="project" value="UniProtKB-SubCell"/>
</dbReference>
<evidence type="ECO:0000313" key="8">
    <source>
        <dbReference type="EMBL" id="KAK9663876.1"/>
    </source>
</evidence>
<proteinExistence type="predicted"/>
<dbReference type="GO" id="GO:0009617">
    <property type="term" value="P:response to bacterium"/>
    <property type="evidence" value="ECO:0007669"/>
    <property type="project" value="InterPro"/>
</dbReference>
<feature type="domain" description="Reticulon" evidence="7">
    <location>
        <begin position="83"/>
        <end position="269"/>
    </location>
</feature>
<dbReference type="PANTHER" id="PTHR10994:SF62">
    <property type="entry name" value="RETICULON-LIKE PROTEIN B8"/>
    <property type="match status" value="1"/>
</dbReference>
<feature type="transmembrane region" description="Helical" evidence="6">
    <location>
        <begin position="115"/>
        <end position="134"/>
    </location>
</feature>